<comment type="caution">
    <text evidence="2">The sequence shown here is derived from an EMBL/GenBank/DDBJ whole genome shotgun (WGS) entry which is preliminary data.</text>
</comment>
<sequence>MTQGGAALQAALAYHRAWTGQDFERAMTYIAEDIVCHAPGGDLVGAEAFRGFMGPFVQSLTGAELLAAFGDDVTAVVVYVAHTVLVRDAPGAELVTVEDGRIARMRIIFDRLPFEAARRAASA</sequence>
<dbReference type="Gene3D" id="3.10.450.50">
    <property type="match status" value="1"/>
</dbReference>
<organism evidence="2 3">
    <name type="scientific">Georgenia thermotolerans</name>
    <dbReference type="NCBI Taxonomy" id="527326"/>
    <lineage>
        <taxon>Bacteria</taxon>
        <taxon>Bacillati</taxon>
        <taxon>Actinomycetota</taxon>
        <taxon>Actinomycetes</taxon>
        <taxon>Micrococcales</taxon>
        <taxon>Bogoriellaceae</taxon>
        <taxon>Georgenia</taxon>
    </lineage>
</organism>
<dbReference type="EMBL" id="WHJE01000034">
    <property type="protein sequence ID" value="KAE8764395.1"/>
    <property type="molecule type" value="Genomic_DNA"/>
</dbReference>
<dbReference type="InterPro" id="IPR037401">
    <property type="entry name" value="SnoaL-like"/>
</dbReference>
<proteinExistence type="predicted"/>
<dbReference type="InterPro" id="IPR032710">
    <property type="entry name" value="NTF2-like_dom_sf"/>
</dbReference>
<dbReference type="RefSeq" id="WP_152202799.1">
    <property type="nucleotide sequence ID" value="NZ_VUKF01000018.1"/>
</dbReference>
<gene>
    <name evidence="2" type="ORF">GB883_09255</name>
</gene>
<name>A0A7J5UPR1_9MICO</name>
<protein>
    <submittedName>
        <fullName evidence="2">Nuclear transport factor 2 family protein</fullName>
    </submittedName>
</protein>
<dbReference type="SUPFAM" id="SSF54427">
    <property type="entry name" value="NTF2-like"/>
    <property type="match status" value="1"/>
</dbReference>
<accession>A0A7J5UPR1</accession>
<evidence type="ECO:0000259" key="1">
    <source>
        <dbReference type="Pfam" id="PF12680"/>
    </source>
</evidence>
<dbReference type="Proteomes" id="UP000451860">
    <property type="component" value="Unassembled WGS sequence"/>
</dbReference>
<evidence type="ECO:0000313" key="2">
    <source>
        <dbReference type="EMBL" id="KAE8764395.1"/>
    </source>
</evidence>
<feature type="domain" description="SnoaL-like" evidence="1">
    <location>
        <begin position="13"/>
        <end position="105"/>
    </location>
</feature>
<evidence type="ECO:0000313" key="3">
    <source>
        <dbReference type="Proteomes" id="UP000451860"/>
    </source>
</evidence>
<keyword evidence="3" id="KW-1185">Reference proteome</keyword>
<dbReference type="Pfam" id="PF12680">
    <property type="entry name" value="SnoaL_2"/>
    <property type="match status" value="1"/>
</dbReference>
<reference evidence="2 3" key="1">
    <citation type="submission" date="2019-10" db="EMBL/GenBank/DDBJ databases">
        <title>Georgenia wutianyii sp. nov. and Georgenia yuyongxinii sp. nov. isolated from plateau pika (Ochotona curzoniae) in the Qinghai-Tibet plateau of China.</title>
        <authorList>
            <person name="Tian Z."/>
        </authorList>
    </citation>
    <scope>NUCLEOTIDE SEQUENCE [LARGE SCALE GENOMIC DNA]</scope>
    <source>
        <strain evidence="2 3">DSM 21501</strain>
    </source>
</reference>
<dbReference type="AlphaFoldDB" id="A0A7J5UPR1"/>
<dbReference type="OrthoDB" id="3257148at2"/>